<dbReference type="SUPFAM" id="SSF50621">
    <property type="entry name" value="Alanine racemase C-terminal domain-like"/>
    <property type="match status" value="1"/>
</dbReference>
<dbReference type="GO" id="GO:0008784">
    <property type="term" value="F:alanine racemase activity"/>
    <property type="evidence" value="ECO:0007669"/>
    <property type="project" value="UniProtKB-UniRule"/>
</dbReference>
<evidence type="ECO:0000256" key="5">
    <source>
        <dbReference type="PIRSR" id="PIRSR600821-50"/>
    </source>
</evidence>
<protein>
    <recommendedName>
        <fullName evidence="4">Alanine racemase</fullName>
        <ecNumber evidence="4">5.1.1.1</ecNumber>
    </recommendedName>
</protein>
<proteinExistence type="inferred from homology"/>
<accession>A0A4V6P227</accession>
<comment type="function">
    <text evidence="4">Catalyzes the interconversion of L-alanine and D-alanine. May also act on other amino acids.</text>
</comment>
<dbReference type="SUPFAM" id="SSF51419">
    <property type="entry name" value="PLP-binding barrel"/>
    <property type="match status" value="1"/>
</dbReference>
<feature type="domain" description="Alanine racemase C-terminal" evidence="7">
    <location>
        <begin position="253"/>
        <end position="382"/>
    </location>
</feature>
<dbReference type="NCBIfam" id="TIGR00492">
    <property type="entry name" value="alr"/>
    <property type="match status" value="1"/>
</dbReference>
<dbReference type="Gene3D" id="2.40.37.10">
    <property type="entry name" value="Lyase, Ornithine Decarboxylase, Chain A, domain 1"/>
    <property type="match status" value="1"/>
</dbReference>
<evidence type="ECO:0000256" key="2">
    <source>
        <dbReference type="ARBA" id="ARBA00022898"/>
    </source>
</evidence>
<dbReference type="GO" id="GO:0030632">
    <property type="term" value="P:D-alanine biosynthetic process"/>
    <property type="evidence" value="ECO:0007669"/>
    <property type="project" value="UniProtKB-UniRule"/>
</dbReference>
<dbReference type="Pfam" id="PF00842">
    <property type="entry name" value="Ala_racemase_C"/>
    <property type="match status" value="1"/>
</dbReference>
<dbReference type="InterPro" id="IPR029066">
    <property type="entry name" value="PLP-binding_barrel"/>
</dbReference>
<dbReference type="InterPro" id="IPR000821">
    <property type="entry name" value="Ala_racemase"/>
</dbReference>
<comment type="similarity">
    <text evidence="4">Belongs to the alanine racemase family.</text>
</comment>
<dbReference type="PROSITE" id="PS00395">
    <property type="entry name" value="ALANINE_RACEMASE"/>
    <property type="match status" value="1"/>
</dbReference>
<dbReference type="PANTHER" id="PTHR30511:SF0">
    <property type="entry name" value="ALANINE RACEMASE, CATABOLIC-RELATED"/>
    <property type="match status" value="1"/>
</dbReference>
<dbReference type="InterPro" id="IPR009006">
    <property type="entry name" value="Ala_racemase/Decarboxylase_C"/>
</dbReference>
<dbReference type="PANTHER" id="PTHR30511">
    <property type="entry name" value="ALANINE RACEMASE"/>
    <property type="match status" value="1"/>
</dbReference>
<organism evidence="8 9">
    <name type="scientific">Longicatena caecimuris</name>
    <dbReference type="NCBI Taxonomy" id="1796635"/>
    <lineage>
        <taxon>Bacteria</taxon>
        <taxon>Bacillati</taxon>
        <taxon>Bacillota</taxon>
        <taxon>Erysipelotrichia</taxon>
        <taxon>Erysipelotrichales</taxon>
        <taxon>Erysipelotrichaceae</taxon>
        <taxon>Longicatena</taxon>
    </lineage>
</organism>
<dbReference type="Pfam" id="PF01168">
    <property type="entry name" value="Ala_racemase_N"/>
    <property type="match status" value="1"/>
</dbReference>
<evidence type="ECO:0000256" key="1">
    <source>
        <dbReference type="ARBA" id="ARBA00001933"/>
    </source>
</evidence>
<feature type="binding site" evidence="4 6">
    <location>
        <position position="137"/>
    </location>
    <ligand>
        <name>substrate</name>
    </ligand>
</feature>
<dbReference type="EMBL" id="SMBP01000007">
    <property type="protein sequence ID" value="TCU60335.1"/>
    <property type="molecule type" value="Genomic_DNA"/>
</dbReference>
<dbReference type="InterPro" id="IPR020622">
    <property type="entry name" value="Ala_racemase_pyridoxalP-BS"/>
</dbReference>
<dbReference type="GO" id="GO:0030170">
    <property type="term" value="F:pyridoxal phosphate binding"/>
    <property type="evidence" value="ECO:0007669"/>
    <property type="project" value="UniProtKB-UniRule"/>
</dbReference>
<dbReference type="Proteomes" id="UP000295773">
    <property type="component" value="Unassembled WGS sequence"/>
</dbReference>
<evidence type="ECO:0000256" key="6">
    <source>
        <dbReference type="PIRSR" id="PIRSR600821-52"/>
    </source>
</evidence>
<feature type="binding site" evidence="4 6">
    <location>
        <position position="323"/>
    </location>
    <ligand>
        <name>substrate</name>
    </ligand>
</feature>
<dbReference type="GO" id="GO:0005829">
    <property type="term" value="C:cytosol"/>
    <property type="evidence" value="ECO:0007669"/>
    <property type="project" value="TreeGrafter"/>
</dbReference>
<dbReference type="RefSeq" id="WP_132224435.1">
    <property type="nucleotide sequence ID" value="NZ_JANKBG010000007.1"/>
</dbReference>
<comment type="caution">
    <text evidence="8">The sequence shown here is derived from an EMBL/GenBank/DDBJ whole genome shotgun (WGS) entry which is preliminary data.</text>
</comment>
<keyword evidence="3 4" id="KW-0413">Isomerase</keyword>
<evidence type="ECO:0000313" key="8">
    <source>
        <dbReference type="EMBL" id="TCU60335.1"/>
    </source>
</evidence>
<evidence type="ECO:0000313" key="9">
    <source>
        <dbReference type="Proteomes" id="UP000295773"/>
    </source>
</evidence>
<sequence>MLMSDTRAWLEIDLSKISHNVKEIQKLLPSTSKIMAIVKANAYGHGDVACAKELSRCGIDFFGVSSVDEGISLREGGIREPILILGYTPPVHFHQVIQHDLIQTFLSLDYAKKANAWCKEHGVIMHGHVKVDTGMSRLGIITQQQDYRIEEVKEVYHLPHIAVDGIFSHFSVSDGLDEDNKAYTRKQIMLFDQVLKDLEDAGIDVGIRHLQNSYGILNYPDLKYDYVRPGLLFLGATSDDAIDTITHPDFQPIMQLKANISMVKTIQPGVCVSYGRHFTSERISRIATVSIGYADGYPRSVSNKGACALLHGKRVPIIGNICMDQMMLDVTDIKHVKEGDVVTLFGCDGDEKLPIDELTRLAQTINNETFCWMSARLPRIYK</sequence>
<gene>
    <name evidence="8" type="ORF">EDD61_10724</name>
</gene>
<dbReference type="FunFam" id="3.20.20.10:FF:000002">
    <property type="entry name" value="Alanine racemase"/>
    <property type="match status" value="1"/>
</dbReference>
<keyword evidence="9" id="KW-1185">Reference proteome</keyword>
<name>A0A4V6P227_9FIRM</name>
<comment type="pathway">
    <text evidence="4">Amino-acid biosynthesis; D-alanine biosynthesis; D-alanine from L-alanine: step 1/1.</text>
</comment>
<evidence type="ECO:0000256" key="4">
    <source>
        <dbReference type="HAMAP-Rule" id="MF_01201"/>
    </source>
</evidence>
<feature type="active site" description="Proton acceptor; specific for D-alanine" evidence="4">
    <location>
        <position position="39"/>
    </location>
</feature>
<dbReference type="Gene3D" id="3.20.20.10">
    <property type="entry name" value="Alanine racemase"/>
    <property type="match status" value="1"/>
</dbReference>
<feature type="modified residue" description="N6-(pyridoxal phosphate)lysine" evidence="4 5">
    <location>
        <position position="39"/>
    </location>
</feature>
<dbReference type="SMART" id="SM01005">
    <property type="entry name" value="Ala_racemase_C"/>
    <property type="match status" value="1"/>
</dbReference>
<dbReference type="InterPro" id="IPR001608">
    <property type="entry name" value="Ala_racemase_N"/>
</dbReference>
<comment type="catalytic activity">
    <reaction evidence="4">
        <text>L-alanine = D-alanine</text>
        <dbReference type="Rhea" id="RHEA:20249"/>
        <dbReference type="ChEBI" id="CHEBI:57416"/>
        <dbReference type="ChEBI" id="CHEBI:57972"/>
        <dbReference type="EC" id="5.1.1.1"/>
    </reaction>
</comment>
<dbReference type="PRINTS" id="PR00992">
    <property type="entry name" value="ALARACEMASE"/>
</dbReference>
<feature type="active site" description="Proton acceptor; specific for L-alanine" evidence="4">
    <location>
        <position position="274"/>
    </location>
</feature>
<keyword evidence="2 4" id="KW-0663">Pyridoxal phosphate</keyword>
<dbReference type="UniPathway" id="UPA00042">
    <property type="reaction ID" value="UER00497"/>
</dbReference>
<evidence type="ECO:0000259" key="7">
    <source>
        <dbReference type="SMART" id="SM01005"/>
    </source>
</evidence>
<dbReference type="EC" id="5.1.1.1" evidence="4"/>
<dbReference type="AlphaFoldDB" id="A0A4V6P227"/>
<dbReference type="InterPro" id="IPR011079">
    <property type="entry name" value="Ala_racemase_C"/>
</dbReference>
<evidence type="ECO:0000256" key="3">
    <source>
        <dbReference type="ARBA" id="ARBA00023235"/>
    </source>
</evidence>
<comment type="cofactor">
    <cofactor evidence="1 4 5">
        <name>pyridoxal 5'-phosphate</name>
        <dbReference type="ChEBI" id="CHEBI:597326"/>
    </cofactor>
</comment>
<dbReference type="HAMAP" id="MF_01201">
    <property type="entry name" value="Ala_racemase"/>
    <property type="match status" value="1"/>
</dbReference>
<reference evidence="8 9" key="1">
    <citation type="submission" date="2019-03" db="EMBL/GenBank/DDBJ databases">
        <title>Genomic Encyclopedia of Type Strains, Phase IV (KMG-IV): sequencing the most valuable type-strain genomes for metagenomic binning, comparative biology and taxonomic classification.</title>
        <authorList>
            <person name="Goeker M."/>
        </authorList>
    </citation>
    <scope>NUCLEOTIDE SEQUENCE [LARGE SCALE GENOMIC DNA]</scope>
    <source>
        <strain evidence="8 9">DSM 29481</strain>
    </source>
</reference>